<gene>
    <name evidence="2" type="ORF">SAMN04488068_0237</name>
</gene>
<feature type="signal peptide" evidence="1">
    <location>
        <begin position="1"/>
        <end position="21"/>
    </location>
</feature>
<name>A0A1M5JWH3_9GAMM</name>
<dbReference type="RefSeq" id="WP_072892871.1">
    <property type="nucleotide sequence ID" value="NZ_FQWZ01000001.1"/>
</dbReference>
<evidence type="ECO:0008006" key="4">
    <source>
        <dbReference type="Google" id="ProtNLM"/>
    </source>
</evidence>
<dbReference type="EMBL" id="FQWZ01000001">
    <property type="protein sequence ID" value="SHG44886.1"/>
    <property type="molecule type" value="Genomic_DNA"/>
</dbReference>
<evidence type="ECO:0000313" key="2">
    <source>
        <dbReference type="EMBL" id="SHG44886.1"/>
    </source>
</evidence>
<protein>
    <recommendedName>
        <fullName evidence="4">DUF3108 domain-containing protein</fullName>
    </recommendedName>
</protein>
<dbReference type="OrthoDB" id="1491713at2"/>
<dbReference type="Proteomes" id="UP000199758">
    <property type="component" value="Unassembled WGS sequence"/>
</dbReference>
<keyword evidence="1" id="KW-0732">Signal</keyword>
<keyword evidence="3" id="KW-1185">Reference proteome</keyword>
<dbReference type="AlphaFoldDB" id="A0A1M5JWH3"/>
<sequence>MIRSLASLLLVLLGSAHSALAAEPADGTRRFYGHAYDLKTNRYLYTETYEQVYKGGQWVSGRIRFFAPDGKPIGDKTLDFSASLYIPRYRFEIPAERYVESITGVSGDKVELLKQVEGKTQTKTVPRDDTTAGDSGFHSYLVAHFDELMRGQTLAFNFIVAGNLDRYKFRARRIEDGQFQGRTAVRFRIEPDSLLRYLVSPLELMYDAESKKLLEYRGISNVHDPATGKAYNARIIYPDQPPADAPKVLPPLPAG</sequence>
<dbReference type="STRING" id="490188.SAMN04488068_0237"/>
<proteinExistence type="predicted"/>
<feature type="chain" id="PRO_5009911481" description="DUF3108 domain-containing protein" evidence="1">
    <location>
        <begin position="22"/>
        <end position="255"/>
    </location>
</feature>
<reference evidence="2 3" key="1">
    <citation type="submission" date="2016-11" db="EMBL/GenBank/DDBJ databases">
        <authorList>
            <person name="Jaros S."/>
            <person name="Januszkiewicz K."/>
            <person name="Wedrychowicz H."/>
        </authorList>
    </citation>
    <scope>NUCLEOTIDE SEQUENCE [LARGE SCALE GENOMIC DNA]</scope>
    <source>
        <strain evidence="2 3">CGMCC 1.7049</strain>
    </source>
</reference>
<organism evidence="2 3">
    <name type="scientific">Hydrocarboniphaga daqingensis</name>
    <dbReference type="NCBI Taxonomy" id="490188"/>
    <lineage>
        <taxon>Bacteria</taxon>
        <taxon>Pseudomonadati</taxon>
        <taxon>Pseudomonadota</taxon>
        <taxon>Gammaproteobacteria</taxon>
        <taxon>Nevskiales</taxon>
        <taxon>Nevskiaceae</taxon>
        <taxon>Hydrocarboniphaga</taxon>
    </lineage>
</organism>
<evidence type="ECO:0000256" key="1">
    <source>
        <dbReference type="SAM" id="SignalP"/>
    </source>
</evidence>
<accession>A0A1M5JWH3</accession>
<evidence type="ECO:0000313" key="3">
    <source>
        <dbReference type="Proteomes" id="UP000199758"/>
    </source>
</evidence>